<gene>
    <name evidence="7" type="ORF">MKP09_14365</name>
</gene>
<organism evidence="7 8">
    <name type="scientific">Niabella ginsengisoli</name>
    <dbReference type="NCBI Taxonomy" id="522298"/>
    <lineage>
        <taxon>Bacteria</taxon>
        <taxon>Pseudomonadati</taxon>
        <taxon>Bacteroidota</taxon>
        <taxon>Chitinophagia</taxon>
        <taxon>Chitinophagales</taxon>
        <taxon>Chitinophagaceae</taxon>
        <taxon>Niabella</taxon>
    </lineage>
</organism>
<keyword evidence="2" id="KW-0805">Transcription regulation</keyword>
<evidence type="ECO:0000256" key="1">
    <source>
        <dbReference type="ARBA" id="ARBA00010641"/>
    </source>
</evidence>
<dbReference type="Pfam" id="PF04542">
    <property type="entry name" value="Sigma70_r2"/>
    <property type="match status" value="1"/>
</dbReference>
<comment type="caution">
    <text evidence="7">The sequence shown here is derived from an EMBL/GenBank/DDBJ whole genome shotgun (WGS) entry which is preliminary data.</text>
</comment>
<evidence type="ECO:0000256" key="4">
    <source>
        <dbReference type="ARBA" id="ARBA00023163"/>
    </source>
</evidence>
<comment type="similarity">
    <text evidence="1">Belongs to the sigma-70 factor family. ECF subfamily.</text>
</comment>
<feature type="domain" description="RNA polymerase sigma-70 region 2" evidence="5">
    <location>
        <begin position="25"/>
        <end position="92"/>
    </location>
</feature>
<dbReference type="InterPro" id="IPR014327">
    <property type="entry name" value="RNA_pol_sigma70_bacteroid"/>
</dbReference>
<name>A0ABS9SL23_9BACT</name>
<dbReference type="InterPro" id="IPR036388">
    <property type="entry name" value="WH-like_DNA-bd_sf"/>
</dbReference>
<feature type="domain" description="RNA polymerase sigma factor 70 region 4 type 2" evidence="6">
    <location>
        <begin position="128"/>
        <end position="174"/>
    </location>
</feature>
<keyword evidence="8" id="KW-1185">Reference proteome</keyword>
<evidence type="ECO:0000259" key="5">
    <source>
        <dbReference type="Pfam" id="PF04542"/>
    </source>
</evidence>
<dbReference type="NCBIfam" id="TIGR02937">
    <property type="entry name" value="sigma70-ECF"/>
    <property type="match status" value="1"/>
</dbReference>
<dbReference type="InterPro" id="IPR007627">
    <property type="entry name" value="RNA_pol_sigma70_r2"/>
</dbReference>
<proteinExistence type="inferred from homology"/>
<evidence type="ECO:0000256" key="2">
    <source>
        <dbReference type="ARBA" id="ARBA00023015"/>
    </source>
</evidence>
<evidence type="ECO:0000313" key="7">
    <source>
        <dbReference type="EMBL" id="MCH5599005.1"/>
    </source>
</evidence>
<dbReference type="NCBIfam" id="TIGR02985">
    <property type="entry name" value="Sig70_bacteroi1"/>
    <property type="match status" value="1"/>
</dbReference>
<dbReference type="Proteomes" id="UP001202248">
    <property type="component" value="Unassembled WGS sequence"/>
</dbReference>
<evidence type="ECO:0000313" key="8">
    <source>
        <dbReference type="Proteomes" id="UP001202248"/>
    </source>
</evidence>
<evidence type="ECO:0000256" key="3">
    <source>
        <dbReference type="ARBA" id="ARBA00023082"/>
    </source>
</evidence>
<dbReference type="SUPFAM" id="SSF88659">
    <property type="entry name" value="Sigma3 and sigma4 domains of RNA polymerase sigma factors"/>
    <property type="match status" value="1"/>
</dbReference>
<keyword evidence="3" id="KW-0731">Sigma factor</keyword>
<dbReference type="InterPro" id="IPR013324">
    <property type="entry name" value="RNA_pol_sigma_r3/r4-like"/>
</dbReference>
<dbReference type="Gene3D" id="1.10.1740.10">
    <property type="match status" value="1"/>
</dbReference>
<dbReference type="SUPFAM" id="SSF88946">
    <property type="entry name" value="Sigma2 domain of RNA polymerase sigma factors"/>
    <property type="match status" value="1"/>
</dbReference>
<dbReference type="Pfam" id="PF08281">
    <property type="entry name" value="Sigma70_r4_2"/>
    <property type="match status" value="1"/>
</dbReference>
<dbReference type="InterPro" id="IPR039425">
    <property type="entry name" value="RNA_pol_sigma-70-like"/>
</dbReference>
<evidence type="ECO:0000259" key="6">
    <source>
        <dbReference type="Pfam" id="PF08281"/>
    </source>
</evidence>
<dbReference type="PANTHER" id="PTHR43133:SF46">
    <property type="entry name" value="RNA POLYMERASE SIGMA-70 FACTOR ECF SUBFAMILY"/>
    <property type="match status" value="1"/>
</dbReference>
<dbReference type="RefSeq" id="WP_240830666.1">
    <property type="nucleotide sequence ID" value="NZ_JAKWBL010000002.1"/>
</dbReference>
<protein>
    <submittedName>
        <fullName evidence="7">RNA polymerase sigma-70 factor</fullName>
    </submittedName>
</protein>
<dbReference type="InterPro" id="IPR014284">
    <property type="entry name" value="RNA_pol_sigma-70_dom"/>
</dbReference>
<dbReference type="PANTHER" id="PTHR43133">
    <property type="entry name" value="RNA POLYMERASE ECF-TYPE SIGMA FACTO"/>
    <property type="match status" value="1"/>
</dbReference>
<keyword evidence="4" id="KW-0804">Transcription</keyword>
<dbReference type="Gene3D" id="1.10.10.10">
    <property type="entry name" value="Winged helix-like DNA-binding domain superfamily/Winged helix DNA-binding domain"/>
    <property type="match status" value="1"/>
</dbReference>
<dbReference type="InterPro" id="IPR013325">
    <property type="entry name" value="RNA_pol_sigma_r2"/>
</dbReference>
<sequence>MLTVEIQILIEQVAVLDDQRAFQRLFNLYYAKLKRFAIAILKDQQLAEELVCDVFIKIWDRRSKLLEVKNINSYLYIVTKNMAIKRLTTSGRNEIVSLDSLEIEPVFVGKNPEELLLNNELIKCYDIAVSKLPARCQTVYRLAKQDGLKYKEIAEILNLSIKTVDAQLAIAVKRVAKSVQLIYKLK</sequence>
<dbReference type="EMBL" id="JAKWBL010000002">
    <property type="protein sequence ID" value="MCH5599005.1"/>
    <property type="molecule type" value="Genomic_DNA"/>
</dbReference>
<dbReference type="InterPro" id="IPR013249">
    <property type="entry name" value="RNA_pol_sigma70_r4_t2"/>
</dbReference>
<accession>A0ABS9SL23</accession>
<reference evidence="7 8" key="1">
    <citation type="submission" date="2022-02" db="EMBL/GenBank/DDBJ databases">
        <authorList>
            <person name="Min J."/>
        </authorList>
    </citation>
    <scope>NUCLEOTIDE SEQUENCE [LARGE SCALE GENOMIC DNA]</scope>
    <source>
        <strain evidence="7 8">GR10-1</strain>
    </source>
</reference>